<dbReference type="WBParaSite" id="PSAMB.scaffold202size66191.g3178.t1">
    <property type="protein sequence ID" value="PSAMB.scaffold202size66191.g3178.t1"/>
    <property type="gene ID" value="PSAMB.scaffold202size66191.g3178"/>
</dbReference>
<organism evidence="2 3">
    <name type="scientific">Plectus sambesii</name>
    <dbReference type="NCBI Taxonomy" id="2011161"/>
    <lineage>
        <taxon>Eukaryota</taxon>
        <taxon>Metazoa</taxon>
        <taxon>Ecdysozoa</taxon>
        <taxon>Nematoda</taxon>
        <taxon>Chromadorea</taxon>
        <taxon>Plectida</taxon>
        <taxon>Plectina</taxon>
        <taxon>Plectoidea</taxon>
        <taxon>Plectidae</taxon>
        <taxon>Plectus</taxon>
    </lineage>
</organism>
<accession>A0A914VIQ9</accession>
<evidence type="ECO:0000256" key="1">
    <source>
        <dbReference type="SAM" id="MobiDB-lite"/>
    </source>
</evidence>
<name>A0A914VIQ9_9BILA</name>
<evidence type="ECO:0000313" key="2">
    <source>
        <dbReference type="Proteomes" id="UP000887566"/>
    </source>
</evidence>
<feature type="compositionally biased region" description="Polar residues" evidence="1">
    <location>
        <begin position="39"/>
        <end position="55"/>
    </location>
</feature>
<reference evidence="3" key="1">
    <citation type="submission" date="2022-11" db="UniProtKB">
        <authorList>
            <consortium name="WormBaseParasite"/>
        </authorList>
    </citation>
    <scope>IDENTIFICATION</scope>
</reference>
<sequence>MADQRFFITSLLAQQEKAQQEMVKSSNVACVGEKKTRSSIDTSPTDMTSNALSTASTMPSRAQLPFWSMPSQEQAAMCSAGGGQGSSGVLINPFTFCPAQPYPVMPASMLSPYDQLALTSKSAFLLLSEAPGVHVRRGKHQKGGE</sequence>
<dbReference type="AlphaFoldDB" id="A0A914VIQ9"/>
<proteinExistence type="predicted"/>
<protein>
    <submittedName>
        <fullName evidence="3">Uncharacterized protein</fullName>
    </submittedName>
</protein>
<feature type="region of interest" description="Disordered" evidence="1">
    <location>
        <begin position="35"/>
        <end position="55"/>
    </location>
</feature>
<dbReference type="Proteomes" id="UP000887566">
    <property type="component" value="Unplaced"/>
</dbReference>
<keyword evidence="2" id="KW-1185">Reference proteome</keyword>
<evidence type="ECO:0000313" key="3">
    <source>
        <dbReference type="WBParaSite" id="PSAMB.scaffold202size66191.g3178.t1"/>
    </source>
</evidence>